<dbReference type="SUPFAM" id="SSF53756">
    <property type="entry name" value="UDP-Glycosyltransferase/glycogen phosphorylase"/>
    <property type="match status" value="1"/>
</dbReference>
<dbReference type="GO" id="GO:0016757">
    <property type="term" value="F:glycosyltransferase activity"/>
    <property type="evidence" value="ECO:0007669"/>
    <property type="project" value="InterPro"/>
</dbReference>
<evidence type="ECO:0000313" key="3">
    <source>
        <dbReference type="EMBL" id="GLI56914.1"/>
    </source>
</evidence>
<keyword evidence="4" id="KW-1185">Reference proteome</keyword>
<dbReference type="Pfam" id="PF00534">
    <property type="entry name" value="Glycos_transf_1"/>
    <property type="match status" value="1"/>
</dbReference>
<feature type="domain" description="Glycosyl transferase family 1" evidence="1">
    <location>
        <begin position="193"/>
        <end position="321"/>
    </location>
</feature>
<gene>
    <name evidence="3" type="primary">rfaG</name>
    <name evidence="3" type="ORF">PM10SUCC1_24280</name>
</gene>
<name>A0A9W6LNH7_9FUSO</name>
<protein>
    <submittedName>
        <fullName evidence="3">Glycosyl transferase family 1</fullName>
    </submittedName>
</protein>
<dbReference type="PANTHER" id="PTHR45947:SF3">
    <property type="entry name" value="SULFOQUINOVOSYL TRANSFERASE SQD2"/>
    <property type="match status" value="1"/>
</dbReference>
<evidence type="ECO:0000259" key="1">
    <source>
        <dbReference type="Pfam" id="PF00534"/>
    </source>
</evidence>
<keyword evidence="3" id="KW-0808">Transferase</keyword>
<dbReference type="CDD" id="cd03812">
    <property type="entry name" value="GT4_CapH-like"/>
    <property type="match status" value="1"/>
</dbReference>
<sequence length="378" mass="43874">MEKPIRVLQIVGRMERAGLETLIMNIYRNIDRSKVQFDFLCHFGEEAHYNEEIRSLGGEIYEMPKIKSMTKTYYWKVFEYIKALNSFFKKHQEFNVIHGHMTNTASLYMPLAKKHGVKTCIAHSHLTKSRQGLTGKVTTLLQLPIQKLSTDYFACSKEAGKWLFDKAAINSERFKVINNAIDSEAYEYNEKIREKYRKDLGLKNDFVIGHVGRFFYQKNHEFLVDIFNEIQKQHKNSKLLLIGRGKLENDIKEKVSKLGLEDKVLFLGVREDISKLMQAMDVFVMPSHFEGLPVVGVEAQAAGLKCIFSDKITDEADILKTNSFLDLSEGATYWSNEILKYKDGYGRKSTKKEIVDRGYDIKALAKWMEEYYINKHRG</sequence>
<dbReference type="InterPro" id="IPR028098">
    <property type="entry name" value="Glyco_trans_4-like_N"/>
</dbReference>
<dbReference type="Gene3D" id="3.40.50.2000">
    <property type="entry name" value="Glycogen Phosphorylase B"/>
    <property type="match status" value="2"/>
</dbReference>
<feature type="domain" description="Glycosyltransferase subfamily 4-like N-terminal" evidence="2">
    <location>
        <begin position="18"/>
        <end position="184"/>
    </location>
</feature>
<dbReference type="InterPro" id="IPR050194">
    <property type="entry name" value="Glycosyltransferase_grp1"/>
</dbReference>
<proteinExistence type="predicted"/>
<dbReference type="RefSeq" id="WP_281836314.1">
    <property type="nucleotide sequence ID" value="NZ_BSDY01000011.1"/>
</dbReference>
<evidence type="ECO:0000259" key="2">
    <source>
        <dbReference type="Pfam" id="PF13439"/>
    </source>
</evidence>
<evidence type="ECO:0000313" key="4">
    <source>
        <dbReference type="Proteomes" id="UP001144471"/>
    </source>
</evidence>
<reference evidence="3" key="1">
    <citation type="submission" date="2022-12" db="EMBL/GenBank/DDBJ databases">
        <title>Reference genome sequencing for broad-spectrum identification of bacterial and archaeal isolates by mass spectrometry.</title>
        <authorList>
            <person name="Sekiguchi Y."/>
            <person name="Tourlousse D.M."/>
        </authorList>
    </citation>
    <scope>NUCLEOTIDE SEQUENCE</scope>
    <source>
        <strain evidence="3">10succ1</strain>
    </source>
</reference>
<dbReference type="PANTHER" id="PTHR45947">
    <property type="entry name" value="SULFOQUINOVOSYL TRANSFERASE SQD2"/>
    <property type="match status" value="1"/>
</dbReference>
<dbReference type="Pfam" id="PF13439">
    <property type="entry name" value="Glyco_transf_4"/>
    <property type="match status" value="1"/>
</dbReference>
<dbReference type="AlphaFoldDB" id="A0A9W6LNH7"/>
<comment type="caution">
    <text evidence="3">The sequence shown here is derived from an EMBL/GenBank/DDBJ whole genome shotgun (WGS) entry which is preliminary data.</text>
</comment>
<dbReference type="Proteomes" id="UP001144471">
    <property type="component" value="Unassembled WGS sequence"/>
</dbReference>
<accession>A0A9W6LNH7</accession>
<dbReference type="EMBL" id="BSDY01000011">
    <property type="protein sequence ID" value="GLI56914.1"/>
    <property type="molecule type" value="Genomic_DNA"/>
</dbReference>
<organism evidence="3 4">
    <name type="scientific">Propionigenium maris DSM 9537</name>
    <dbReference type="NCBI Taxonomy" id="1123000"/>
    <lineage>
        <taxon>Bacteria</taxon>
        <taxon>Fusobacteriati</taxon>
        <taxon>Fusobacteriota</taxon>
        <taxon>Fusobacteriia</taxon>
        <taxon>Fusobacteriales</taxon>
        <taxon>Fusobacteriaceae</taxon>
        <taxon>Propionigenium</taxon>
    </lineage>
</organism>
<dbReference type="InterPro" id="IPR001296">
    <property type="entry name" value="Glyco_trans_1"/>
</dbReference>